<reference evidence="2" key="2">
    <citation type="journal article" date="2020" name="mSystems">
        <title>Genome- and Community-Level Interaction Insights into Carbon Utilization and Element Cycling Functions of Hydrothermarchaeota in Hydrothermal Sediment.</title>
        <authorList>
            <person name="Zhou Z."/>
            <person name="Liu Y."/>
            <person name="Xu W."/>
            <person name="Pan J."/>
            <person name="Luo Z.H."/>
            <person name="Li M."/>
        </authorList>
    </citation>
    <scope>NUCLEOTIDE SEQUENCE [LARGE SCALE GENOMIC DNA]</scope>
    <source>
        <strain evidence="2">HyVt-389</strain>
    </source>
</reference>
<dbReference type="EMBL" id="DRIH01000221">
    <property type="protein sequence ID" value="HEC68391.1"/>
    <property type="molecule type" value="Genomic_DNA"/>
</dbReference>
<dbReference type="Proteomes" id="UP000885738">
    <property type="component" value="Unassembled WGS sequence"/>
</dbReference>
<proteinExistence type="predicted"/>
<accession>A0A7C1ZRQ5</accession>
<keyword evidence="3" id="KW-1185">Reference proteome</keyword>
<reference evidence="1 3" key="1">
    <citation type="submission" date="2015-10" db="EMBL/GenBank/DDBJ databases">
        <title>Candidatus Desulfofervidus auxilii, a hydrogenotrophic sulfate-reducing bacterium involved in the thermophilic anaerobic oxidation of methane.</title>
        <authorList>
            <person name="Krukenberg V."/>
            <person name="Richter M."/>
            <person name="Wegener G."/>
        </authorList>
    </citation>
    <scope>NUCLEOTIDE SEQUENCE [LARGE SCALE GENOMIC DNA]</scope>
    <source>
        <strain evidence="1 3">HS1</strain>
    </source>
</reference>
<dbReference type="Proteomes" id="UP000070560">
    <property type="component" value="Chromosome"/>
</dbReference>
<dbReference type="SUPFAM" id="SSF52402">
    <property type="entry name" value="Adenine nucleotide alpha hydrolases-like"/>
    <property type="match status" value="1"/>
</dbReference>
<evidence type="ECO:0000313" key="3">
    <source>
        <dbReference type="Proteomes" id="UP000070560"/>
    </source>
</evidence>
<gene>
    <name evidence="2" type="ORF">ENI35_06250</name>
    <name evidence="1" type="ORF">HS1_002333</name>
</gene>
<dbReference type="RefSeq" id="WP_156469471.1">
    <property type="nucleotide sequence ID" value="NZ_CP013015.1"/>
</dbReference>
<name>A0A7C1ZRQ5_DESA2</name>
<dbReference type="KEGG" id="daw:HS1_002333"/>
<sequence length="149" mass="17254">MTPCILVTLSNQCFSLNPLFYAGELAIRLQAKVYVLFILTVSRKNPQIEEEKFLKEIGPALDNYREKGVCIQSYFIKDKFLEEATKFIEEIHPDIVIVAKLQQQNPQFSAWLNTIRQNIPGSLIVVDNFHLKKEPRKMKVKRGFDSPIQ</sequence>
<dbReference type="AlphaFoldDB" id="A0A7C1ZRQ5"/>
<evidence type="ECO:0000313" key="1">
    <source>
        <dbReference type="EMBL" id="AMM42115.1"/>
    </source>
</evidence>
<dbReference type="EMBL" id="CP013015">
    <property type="protein sequence ID" value="AMM42115.1"/>
    <property type="molecule type" value="Genomic_DNA"/>
</dbReference>
<organism evidence="2">
    <name type="scientific">Desulfofervidus auxilii</name>
    <dbReference type="NCBI Taxonomy" id="1621989"/>
    <lineage>
        <taxon>Bacteria</taxon>
        <taxon>Pseudomonadati</taxon>
        <taxon>Thermodesulfobacteriota</taxon>
        <taxon>Candidatus Desulfofervidia</taxon>
        <taxon>Candidatus Desulfofervidales</taxon>
        <taxon>Candidatus Desulfofervidaceae</taxon>
        <taxon>Candidatus Desulfofervidus</taxon>
    </lineage>
</organism>
<protein>
    <submittedName>
        <fullName evidence="2">Universal stress protein</fullName>
    </submittedName>
</protein>
<evidence type="ECO:0000313" key="2">
    <source>
        <dbReference type="EMBL" id="HEC68391.1"/>
    </source>
</evidence>